<organism evidence="1 2">
    <name type="scientific">Lipomyces kononenkoae</name>
    <name type="common">Yeast</name>
    <dbReference type="NCBI Taxonomy" id="34357"/>
    <lineage>
        <taxon>Eukaryota</taxon>
        <taxon>Fungi</taxon>
        <taxon>Dikarya</taxon>
        <taxon>Ascomycota</taxon>
        <taxon>Saccharomycotina</taxon>
        <taxon>Lipomycetes</taxon>
        <taxon>Lipomycetales</taxon>
        <taxon>Lipomycetaceae</taxon>
        <taxon>Lipomyces</taxon>
    </lineage>
</organism>
<dbReference type="EMBL" id="MU971441">
    <property type="protein sequence ID" value="KAK9234919.1"/>
    <property type="molecule type" value="Genomic_DNA"/>
</dbReference>
<evidence type="ECO:0000313" key="1">
    <source>
        <dbReference type="EMBL" id="KAK9234919.1"/>
    </source>
</evidence>
<protein>
    <submittedName>
        <fullName evidence="1">Uncharacterized protein</fullName>
    </submittedName>
</protein>
<proteinExistence type="predicted"/>
<gene>
    <name evidence="1" type="ORF">V1525DRAFT_411496</name>
</gene>
<accession>A0ACC3STF1</accession>
<keyword evidence="2" id="KW-1185">Reference proteome</keyword>
<comment type="caution">
    <text evidence="1">The sequence shown here is derived from an EMBL/GenBank/DDBJ whole genome shotgun (WGS) entry which is preliminary data.</text>
</comment>
<dbReference type="Proteomes" id="UP001433508">
    <property type="component" value="Unassembled WGS sequence"/>
</dbReference>
<evidence type="ECO:0000313" key="2">
    <source>
        <dbReference type="Proteomes" id="UP001433508"/>
    </source>
</evidence>
<name>A0ACC3STF1_LIPKO</name>
<reference evidence="2" key="1">
    <citation type="journal article" date="2024" name="Front. Bioeng. Biotechnol.">
        <title>Genome-scale model development and genomic sequencing of the oleaginous clade Lipomyces.</title>
        <authorList>
            <person name="Czajka J.J."/>
            <person name="Han Y."/>
            <person name="Kim J."/>
            <person name="Mondo S.J."/>
            <person name="Hofstad B.A."/>
            <person name="Robles A."/>
            <person name="Haridas S."/>
            <person name="Riley R."/>
            <person name="LaButti K."/>
            <person name="Pangilinan J."/>
            <person name="Andreopoulos W."/>
            <person name="Lipzen A."/>
            <person name="Yan J."/>
            <person name="Wang M."/>
            <person name="Ng V."/>
            <person name="Grigoriev I.V."/>
            <person name="Spatafora J.W."/>
            <person name="Magnuson J.K."/>
            <person name="Baker S.E."/>
            <person name="Pomraning K.R."/>
        </authorList>
    </citation>
    <scope>NUCLEOTIDE SEQUENCE [LARGE SCALE GENOMIC DNA]</scope>
    <source>
        <strain evidence="2">CBS 7786</strain>
    </source>
</reference>
<sequence>MFRSSYAFQIAIPLASHVNPENTIRALHDHDKFLSLNPLMTGYREVFSGLDKVDTYFAAPDVSPIKSYEVTEAITIVPCVGSSGKMVIPFLAHIQNVDSGMKWRVNAPLGVVLKAEFIMQRELIDSEEPGEPRDGSDWFLIENATLECAGWYMLFVKQRIEGAQRNICRELVEMMERPELPKRAVLEGNGT</sequence>